<keyword evidence="3 4" id="KW-0520">NAD</keyword>
<dbReference type="InterPro" id="IPR026590">
    <property type="entry name" value="Ssirtuin_cat_dom"/>
</dbReference>
<feature type="binding site" evidence="4">
    <location>
        <position position="107"/>
    </location>
    <ligand>
        <name>NAD(+)</name>
        <dbReference type="ChEBI" id="CHEBI:57540"/>
    </ligand>
</feature>
<comment type="subcellular location">
    <subcellularLocation>
        <location evidence="4">Cytoplasm</location>
    </subcellularLocation>
</comment>
<dbReference type="InterPro" id="IPR003000">
    <property type="entry name" value="Sirtuin"/>
</dbReference>
<feature type="binding site" evidence="4">
    <location>
        <position position="106"/>
    </location>
    <ligand>
        <name>NAD(+)</name>
        <dbReference type="ChEBI" id="CHEBI:57540"/>
    </ligand>
</feature>
<dbReference type="NCBIfam" id="NF001752">
    <property type="entry name" value="PRK00481.1-1"/>
    <property type="match status" value="1"/>
</dbReference>
<dbReference type="RefSeq" id="WP_178200161.1">
    <property type="nucleotide sequence ID" value="NZ_DBEZTG010000374.1"/>
</dbReference>
<proteinExistence type="inferred from homology"/>
<dbReference type="Gene3D" id="3.30.1600.10">
    <property type="entry name" value="SIR2/SIRT2 'Small Domain"/>
    <property type="match status" value="1"/>
</dbReference>
<dbReference type="Gene3D" id="3.40.50.1220">
    <property type="entry name" value="TPP-binding domain"/>
    <property type="match status" value="1"/>
</dbReference>
<feature type="binding site" evidence="4 5">
    <location>
        <position position="155"/>
    </location>
    <ligand>
        <name>Zn(2+)</name>
        <dbReference type="ChEBI" id="CHEBI:29105"/>
    </ligand>
</feature>
<dbReference type="GO" id="GO:0034979">
    <property type="term" value="F:NAD-dependent protein lysine deacetylase activity"/>
    <property type="evidence" value="ECO:0007669"/>
    <property type="project" value="UniProtKB-EC"/>
</dbReference>
<evidence type="ECO:0000256" key="5">
    <source>
        <dbReference type="PROSITE-ProRule" id="PRU00236"/>
    </source>
</evidence>
<feature type="binding site" evidence="4 5">
    <location>
        <position position="133"/>
    </location>
    <ligand>
        <name>Zn(2+)</name>
        <dbReference type="ChEBI" id="CHEBI:29105"/>
    </ligand>
</feature>
<comment type="catalytic activity">
    <reaction evidence="4">
        <text>N(6)-acetyl-L-lysyl-[protein] + NAD(+) + H2O = 2''-O-acetyl-ADP-D-ribose + nicotinamide + L-lysyl-[protein]</text>
        <dbReference type="Rhea" id="RHEA:43636"/>
        <dbReference type="Rhea" id="RHEA-COMP:9752"/>
        <dbReference type="Rhea" id="RHEA-COMP:10731"/>
        <dbReference type="ChEBI" id="CHEBI:15377"/>
        <dbReference type="ChEBI" id="CHEBI:17154"/>
        <dbReference type="ChEBI" id="CHEBI:29969"/>
        <dbReference type="ChEBI" id="CHEBI:57540"/>
        <dbReference type="ChEBI" id="CHEBI:61930"/>
        <dbReference type="ChEBI" id="CHEBI:83767"/>
        <dbReference type="EC" id="2.3.1.286"/>
    </reaction>
</comment>
<evidence type="ECO:0000256" key="2">
    <source>
        <dbReference type="ARBA" id="ARBA00022679"/>
    </source>
</evidence>
<feature type="binding site" evidence="4">
    <location>
        <position position="194"/>
    </location>
    <ligand>
        <name>NAD(+)</name>
        <dbReference type="ChEBI" id="CHEBI:57540"/>
    </ligand>
</feature>
<feature type="binding site" evidence="4">
    <location>
        <position position="216"/>
    </location>
    <ligand>
        <name>NAD(+)</name>
        <dbReference type="ChEBI" id="CHEBI:57540"/>
    </ligand>
</feature>
<comment type="caution">
    <text evidence="7">The sequence shown here is derived from an EMBL/GenBank/DDBJ whole genome shotgun (WGS) entry which is preliminary data.</text>
</comment>
<dbReference type="HAMAP" id="MF_01968">
    <property type="entry name" value="Sirtuin_ClassU"/>
    <property type="match status" value="1"/>
</dbReference>
<dbReference type="SUPFAM" id="SSF52467">
    <property type="entry name" value="DHS-like NAD/FAD-binding domain"/>
    <property type="match status" value="1"/>
</dbReference>
<feature type="binding site" evidence="4">
    <location>
        <position position="28"/>
    </location>
    <ligand>
        <name>NAD(+)</name>
        <dbReference type="ChEBI" id="CHEBI:57540"/>
    </ligand>
</feature>
<feature type="binding site" evidence="4">
    <location>
        <position position="24"/>
    </location>
    <ligand>
        <name>NAD(+)</name>
        <dbReference type="ChEBI" id="CHEBI:57540"/>
    </ligand>
</feature>
<reference evidence="7 8" key="1">
    <citation type="submission" date="2022-06" db="EMBL/GenBank/DDBJ databases">
        <title>Isolation of gut microbiota from human fecal samples.</title>
        <authorList>
            <person name="Pamer E.G."/>
            <person name="Barat B."/>
            <person name="Waligurski E."/>
            <person name="Medina S."/>
            <person name="Paddock L."/>
            <person name="Mostad J."/>
        </authorList>
    </citation>
    <scope>NUCLEOTIDE SEQUENCE [LARGE SCALE GENOMIC DNA]</scope>
    <source>
        <strain evidence="7 8">DFI.6.1</strain>
    </source>
</reference>
<feature type="binding site" evidence="4">
    <location>
        <position position="234"/>
    </location>
    <ligand>
        <name>NAD(+)</name>
        <dbReference type="ChEBI" id="CHEBI:57540"/>
    </ligand>
</feature>
<dbReference type="InterPro" id="IPR026591">
    <property type="entry name" value="Sirtuin_cat_small_dom_sf"/>
</dbReference>
<feature type="binding site" evidence="4 5">
    <location>
        <position position="130"/>
    </location>
    <ligand>
        <name>Zn(2+)</name>
        <dbReference type="ChEBI" id="CHEBI:29105"/>
    </ligand>
</feature>
<keyword evidence="7" id="KW-0012">Acyltransferase</keyword>
<protein>
    <recommendedName>
        <fullName evidence="4">NAD-dependent protein deacetylase</fullName>
        <ecNumber evidence="4">2.3.1.286</ecNumber>
    </recommendedName>
    <alternativeName>
        <fullName evidence="4">Regulatory protein SIR2 homolog</fullName>
    </alternativeName>
</protein>
<dbReference type="PANTHER" id="PTHR11085">
    <property type="entry name" value="NAD-DEPENDENT PROTEIN DEACYLASE SIRTUIN-5, MITOCHONDRIAL-RELATED"/>
    <property type="match status" value="1"/>
</dbReference>
<feature type="binding site" evidence="4">
    <location>
        <position position="107"/>
    </location>
    <ligand>
        <name>nicotinamide</name>
        <dbReference type="ChEBI" id="CHEBI:17154"/>
    </ligand>
</feature>
<feature type="binding site" evidence="4">
    <location>
        <position position="122"/>
    </location>
    <ligand>
        <name>NAD(+)</name>
        <dbReference type="ChEBI" id="CHEBI:57540"/>
    </ligand>
</feature>
<keyword evidence="8" id="KW-1185">Reference proteome</keyword>
<name>A0ABT1SI57_9FIRM</name>
<dbReference type="PANTHER" id="PTHR11085:SF4">
    <property type="entry name" value="NAD-DEPENDENT PROTEIN DEACYLASE"/>
    <property type="match status" value="1"/>
</dbReference>
<comment type="cofactor">
    <cofactor evidence="4">
        <name>Zn(2+)</name>
        <dbReference type="ChEBI" id="CHEBI:29105"/>
    </cofactor>
    <text evidence="4">Binds 1 zinc ion per subunit.</text>
</comment>
<dbReference type="InterPro" id="IPR028628">
    <property type="entry name" value="Sirtuin_class_U"/>
</dbReference>
<organism evidence="7 8">
    <name type="scientific">Massilicoli timonensis</name>
    <dbReference type="NCBI Taxonomy" id="2015901"/>
    <lineage>
        <taxon>Bacteria</taxon>
        <taxon>Bacillati</taxon>
        <taxon>Bacillota</taxon>
        <taxon>Erysipelotrichia</taxon>
        <taxon>Erysipelotrichales</taxon>
        <taxon>Erysipelotrichaceae</taxon>
        <taxon>Massilicoli</taxon>
    </lineage>
</organism>
<evidence type="ECO:0000313" key="7">
    <source>
        <dbReference type="EMBL" id="MCQ5120832.1"/>
    </source>
</evidence>
<evidence type="ECO:0000256" key="4">
    <source>
        <dbReference type="HAMAP-Rule" id="MF_01968"/>
    </source>
</evidence>
<gene>
    <name evidence="4" type="primary">cobB</name>
    <name evidence="7" type="ORF">NE663_00985</name>
</gene>
<dbReference type="Proteomes" id="UP001524435">
    <property type="component" value="Unassembled WGS sequence"/>
</dbReference>
<dbReference type="NCBIfam" id="NF001753">
    <property type="entry name" value="PRK00481.1-3"/>
    <property type="match status" value="1"/>
</dbReference>
<feature type="active site" description="Proton acceptor" evidence="4 5">
    <location>
        <position position="122"/>
    </location>
</feature>
<feature type="binding site" evidence="4">
    <location>
        <position position="36"/>
    </location>
    <ligand>
        <name>NAD(+)</name>
        <dbReference type="ChEBI" id="CHEBI:57540"/>
    </ligand>
</feature>
<comment type="similarity">
    <text evidence="4">Belongs to the sirtuin family. Class U subfamily.</text>
</comment>
<dbReference type="InterPro" id="IPR050134">
    <property type="entry name" value="NAD-dep_sirtuin_deacylases"/>
</dbReference>
<evidence type="ECO:0000259" key="6">
    <source>
        <dbReference type="PROSITE" id="PS50305"/>
    </source>
</evidence>
<evidence type="ECO:0000313" key="8">
    <source>
        <dbReference type="Proteomes" id="UP001524435"/>
    </source>
</evidence>
<accession>A0ABT1SI57</accession>
<sequence>MKAESKQLCKWIKEAKRIVFFGGAGVSTESDIPDFRSSDGLYQQNKYPYPAEIMLSHDFFMAHTQAFYDYYFHEMIYPHALPNAAHKALAYLEESGKLSAIITQNIDGLHQKAGSKKVLELHGSVHRNRCMHCHAFYTLEEVYAQRGQIPRCRHCSSIIKPEVVLYGEGLDQDVWEAAVREIAQADLLIVGGTSLVVYPAAGLLRYFKGKHLVLINRDETSADHLAQLVIHEPIGKVLGEVAERLKAEHE</sequence>
<dbReference type="CDD" id="cd01407">
    <property type="entry name" value="SIR2-fam"/>
    <property type="match status" value="1"/>
</dbReference>
<dbReference type="Pfam" id="PF02146">
    <property type="entry name" value="SIR2"/>
    <property type="match status" value="1"/>
</dbReference>
<dbReference type="InterPro" id="IPR029035">
    <property type="entry name" value="DHS-like_NAD/FAD-binding_dom"/>
</dbReference>
<comment type="caution">
    <text evidence="4">Lacks conserved residue(s) required for the propagation of feature annotation.</text>
</comment>
<keyword evidence="1 4" id="KW-0963">Cytoplasm</keyword>
<feature type="binding site" evidence="4">
    <location>
        <position position="104"/>
    </location>
    <ligand>
        <name>NAD(+)</name>
        <dbReference type="ChEBI" id="CHEBI:57540"/>
    </ligand>
</feature>
<feature type="domain" description="Deacetylase sirtuin-type" evidence="6">
    <location>
        <begin position="1"/>
        <end position="248"/>
    </location>
</feature>
<comment type="function">
    <text evidence="4">NAD-dependent protein deacetylase which modulates the activities of several enzymes which are inactive in their acetylated form.</text>
</comment>
<dbReference type="EC" id="2.3.1.286" evidence="4"/>
<keyword evidence="4 5" id="KW-0479">Metal-binding</keyword>
<feature type="binding site" evidence="4">
    <location>
        <position position="35"/>
    </location>
    <ligand>
        <name>nicotinamide</name>
        <dbReference type="ChEBI" id="CHEBI:17154"/>
    </ligand>
</feature>
<evidence type="ECO:0000256" key="3">
    <source>
        <dbReference type="ARBA" id="ARBA00023027"/>
    </source>
</evidence>
<feature type="binding site" evidence="4">
    <location>
        <position position="106"/>
    </location>
    <ligand>
        <name>nicotinamide</name>
        <dbReference type="ChEBI" id="CHEBI:17154"/>
    </ligand>
</feature>
<keyword evidence="2 4" id="KW-0808">Transferase</keyword>
<feature type="binding site" evidence="4 5">
    <location>
        <position position="152"/>
    </location>
    <ligand>
        <name>Zn(2+)</name>
        <dbReference type="ChEBI" id="CHEBI:29105"/>
    </ligand>
</feature>
<dbReference type="PROSITE" id="PS50305">
    <property type="entry name" value="SIRTUIN"/>
    <property type="match status" value="1"/>
</dbReference>
<keyword evidence="4 5" id="KW-0862">Zinc</keyword>
<feature type="binding site" evidence="4">
    <location>
        <position position="193"/>
    </location>
    <ligand>
        <name>NAD(+)</name>
        <dbReference type="ChEBI" id="CHEBI:57540"/>
    </ligand>
</feature>
<evidence type="ECO:0000256" key="1">
    <source>
        <dbReference type="ARBA" id="ARBA00022490"/>
    </source>
</evidence>
<feature type="binding site" evidence="4">
    <location>
        <position position="35"/>
    </location>
    <ligand>
        <name>NAD(+)</name>
        <dbReference type="ChEBI" id="CHEBI:57540"/>
    </ligand>
</feature>
<dbReference type="EMBL" id="JANGCH010000001">
    <property type="protein sequence ID" value="MCQ5120832.1"/>
    <property type="molecule type" value="Genomic_DNA"/>
</dbReference>